<comment type="similarity">
    <text evidence="1 2">Belongs to the small heat shock protein (HSP20) family.</text>
</comment>
<gene>
    <name evidence="4" type="ORF">EZE20_00760</name>
</gene>
<dbReference type="Gene3D" id="2.60.40.790">
    <property type="match status" value="1"/>
</dbReference>
<dbReference type="RefSeq" id="WP_132113467.1">
    <property type="nucleotide sequence ID" value="NZ_SMJU01000001.1"/>
</dbReference>
<dbReference type="InterPro" id="IPR002068">
    <property type="entry name" value="A-crystallin/Hsp20_dom"/>
</dbReference>
<dbReference type="CDD" id="cd06464">
    <property type="entry name" value="ACD_sHsps-like"/>
    <property type="match status" value="1"/>
</dbReference>
<keyword evidence="5" id="KW-1185">Reference proteome</keyword>
<reference evidence="4 5" key="1">
    <citation type="submission" date="2019-02" db="EMBL/GenBank/DDBJ databases">
        <title>Arundinibacter roseus gen. nov., sp. nov., a new member of the family Cytophagaceae.</title>
        <authorList>
            <person name="Szuroczki S."/>
            <person name="Khayer B."/>
            <person name="Sproer C."/>
            <person name="Toumi M."/>
            <person name="Szabo A."/>
            <person name="Felfoldi T."/>
            <person name="Schumann P."/>
            <person name="Toth E."/>
        </authorList>
    </citation>
    <scope>NUCLEOTIDE SEQUENCE [LARGE SCALE GENOMIC DNA]</scope>
    <source>
        <strain evidence="4 5">DMA-k-7a</strain>
    </source>
</reference>
<dbReference type="PANTHER" id="PTHR11527">
    <property type="entry name" value="HEAT-SHOCK PROTEIN 20 FAMILY MEMBER"/>
    <property type="match status" value="1"/>
</dbReference>
<dbReference type="EMBL" id="SMJU01000001">
    <property type="protein sequence ID" value="TDB68903.1"/>
    <property type="molecule type" value="Genomic_DNA"/>
</dbReference>
<evidence type="ECO:0000313" key="5">
    <source>
        <dbReference type="Proteomes" id="UP000295706"/>
    </source>
</evidence>
<dbReference type="Pfam" id="PF00011">
    <property type="entry name" value="HSP20"/>
    <property type="match status" value="1"/>
</dbReference>
<proteinExistence type="inferred from homology"/>
<dbReference type="PROSITE" id="PS01031">
    <property type="entry name" value="SHSP"/>
    <property type="match status" value="1"/>
</dbReference>
<comment type="caution">
    <text evidence="4">The sequence shown here is derived from an EMBL/GenBank/DDBJ whole genome shotgun (WGS) entry which is preliminary data.</text>
</comment>
<evidence type="ECO:0000256" key="1">
    <source>
        <dbReference type="PROSITE-ProRule" id="PRU00285"/>
    </source>
</evidence>
<dbReference type="AlphaFoldDB" id="A0A4R4KLR9"/>
<dbReference type="Proteomes" id="UP000295706">
    <property type="component" value="Unassembled WGS sequence"/>
</dbReference>
<evidence type="ECO:0000313" key="4">
    <source>
        <dbReference type="EMBL" id="TDB68903.1"/>
    </source>
</evidence>
<protein>
    <submittedName>
        <fullName evidence="4">Hsp20/alpha crystallin family protein</fullName>
    </submittedName>
</protein>
<dbReference type="OrthoDB" id="9814487at2"/>
<sequence>MNTLVKNGNHQYPGFFNGFVNKSLMNELFEPAYNGTAPAVNVVENENSFRIDVAAPGLQKSDFTINLDQNRLTIASKKEQSEEEKNEKYTRREFRYASFQRTFTLPATIDSEQISATYTDGILHIELPKREEAKARPNRTIEIG</sequence>
<dbReference type="InterPro" id="IPR008978">
    <property type="entry name" value="HSP20-like_chaperone"/>
</dbReference>
<organism evidence="4 5">
    <name type="scientific">Arundinibacter roseus</name>
    <dbReference type="NCBI Taxonomy" id="2070510"/>
    <lineage>
        <taxon>Bacteria</taxon>
        <taxon>Pseudomonadati</taxon>
        <taxon>Bacteroidota</taxon>
        <taxon>Cytophagia</taxon>
        <taxon>Cytophagales</taxon>
        <taxon>Spirosomataceae</taxon>
        <taxon>Arundinibacter</taxon>
    </lineage>
</organism>
<dbReference type="InterPro" id="IPR031107">
    <property type="entry name" value="Small_HSP"/>
</dbReference>
<accession>A0A4R4KLR9</accession>
<evidence type="ECO:0000256" key="2">
    <source>
        <dbReference type="RuleBase" id="RU003616"/>
    </source>
</evidence>
<name>A0A4R4KLR9_9BACT</name>
<feature type="domain" description="SHSP" evidence="3">
    <location>
        <begin position="31"/>
        <end position="144"/>
    </location>
</feature>
<evidence type="ECO:0000259" key="3">
    <source>
        <dbReference type="PROSITE" id="PS01031"/>
    </source>
</evidence>
<dbReference type="SUPFAM" id="SSF49764">
    <property type="entry name" value="HSP20-like chaperones"/>
    <property type="match status" value="1"/>
</dbReference>